<keyword evidence="1" id="KW-1003">Cell membrane</keyword>
<evidence type="ECO:0000256" key="6">
    <source>
        <dbReference type="SAM" id="MobiDB-lite"/>
    </source>
</evidence>
<sequence>MKRMVKKWCITALGVLCMTAALVACSTDDEKGNANDKAKPANNNAPEPQEQVAKTYKVTMFNPGFGLENPHPERENDPARKLLEEKLNIELDFVFAPDQKLQKINTLIASGSVPDLIAVDDRDTAVKLFNQNAVVPLDDYLKDTPELVGAFEESRWTAMKYNNQTIGIPGTEGIGGVNGYWIRNDWLTKLKLAVPTTHEELFTVMKAFTFDDPDGNGKADTYGFAGGLTKEGKLDSGLEYLFWMFGVSPEGMDVVDGKVTVNNVDPRMKDALAYINRMVKEKVIDPDWVTINMRSQLDEKMNKGKVGVVVADWRRMEPDGQKLMQELGGEVPDWIQIAPPKGPNGDQILSLDVFQNGQWVISKKAAEDPDKVKRLLELLQYMYTDKEIYPWLAYGVKDVTWTQTGDQVAVTDKFVDKAYSWTRHYAFVRRANDTVYFNFKNENTSKNLELNQKYLKPNNVIPFLVPDPEDTIAADRTKYMREMMLKFITGKEPLTNWDAFVQTVNEKFQLNKLIEINTKQLQEQGILK</sequence>
<dbReference type="KEGG" id="pswu:SY83_03420"/>
<dbReference type="PATRIC" id="fig|1178515.4.peg.675"/>
<evidence type="ECO:0000313" key="9">
    <source>
        <dbReference type="Proteomes" id="UP000076927"/>
    </source>
</evidence>
<keyword evidence="2 7" id="KW-0732">Signal</keyword>
<evidence type="ECO:0000256" key="3">
    <source>
        <dbReference type="ARBA" id="ARBA00023136"/>
    </source>
</evidence>
<evidence type="ECO:0000256" key="2">
    <source>
        <dbReference type="ARBA" id="ARBA00022729"/>
    </source>
</evidence>
<dbReference type="AlphaFoldDB" id="A0A172TNZ9"/>
<dbReference type="STRING" id="1178515.SY83_03420"/>
<gene>
    <name evidence="8" type="ORF">SY83_03420</name>
</gene>
<keyword evidence="4" id="KW-0564">Palmitate</keyword>
<dbReference type="PROSITE" id="PS51257">
    <property type="entry name" value="PROKAR_LIPOPROTEIN"/>
    <property type="match status" value="1"/>
</dbReference>
<feature type="chain" id="PRO_5039463960" description="ABC transporter substrate-binding protein" evidence="7">
    <location>
        <begin position="24"/>
        <end position="528"/>
    </location>
</feature>
<accession>A0A172TNZ9</accession>
<name>A0A172TNZ9_9BACL</name>
<feature type="signal peptide" evidence="7">
    <location>
        <begin position="1"/>
        <end position="23"/>
    </location>
</feature>
<keyword evidence="9" id="KW-1185">Reference proteome</keyword>
<dbReference type="Pfam" id="PF13416">
    <property type="entry name" value="SBP_bac_8"/>
    <property type="match status" value="1"/>
</dbReference>
<feature type="region of interest" description="Disordered" evidence="6">
    <location>
        <begin position="29"/>
        <end position="50"/>
    </location>
</feature>
<dbReference type="EMBL" id="CP011388">
    <property type="protein sequence ID" value="ANE48696.1"/>
    <property type="molecule type" value="Genomic_DNA"/>
</dbReference>
<evidence type="ECO:0000256" key="5">
    <source>
        <dbReference type="ARBA" id="ARBA00023288"/>
    </source>
</evidence>
<dbReference type="SUPFAM" id="SSF53850">
    <property type="entry name" value="Periplasmic binding protein-like II"/>
    <property type="match status" value="1"/>
</dbReference>
<protein>
    <recommendedName>
        <fullName evidence="10">ABC transporter substrate-binding protein</fullName>
    </recommendedName>
</protein>
<keyword evidence="3" id="KW-0472">Membrane</keyword>
<organism evidence="8 9">
    <name type="scientific">Paenibacillus swuensis</name>
    <dbReference type="NCBI Taxonomy" id="1178515"/>
    <lineage>
        <taxon>Bacteria</taxon>
        <taxon>Bacillati</taxon>
        <taxon>Bacillota</taxon>
        <taxon>Bacilli</taxon>
        <taxon>Bacillales</taxon>
        <taxon>Paenibacillaceae</taxon>
        <taxon>Paenibacillus</taxon>
    </lineage>
</organism>
<dbReference type="PANTHER" id="PTHR43649:SF33">
    <property type="entry name" value="POLYGALACTURONAN_RHAMNOGALACTURONAN-BINDING PROTEIN YTCQ"/>
    <property type="match status" value="1"/>
</dbReference>
<dbReference type="Gene3D" id="3.40.190.10">
    <property type="entry name" value="Periplasmic binding protein-like II"/>
    <property type="match status" value="2"/>
</dbReference>
<evidence type="ECO:0008006" key="10">
    <source>
        <dbReference type="Google" id="ProtNLM"/>
    </source>
</evidence>
<dbReference type="Proteomes" id="UP000076927">
    <property type="component" value="Chromosome"/>
</dbReference>
<dbReference type="InterPro" id="IPR006059">
    <property type="entry name" value="SBP"/>
</dbReference>
<feature type="compositionally biased region" description="Basic and acidic residues" evidence="6">
    <location>
        <begin position="29"/>
        <end position="39"/>
    </location>
</feature>
<proteinExistence type="predicted"/>
<dbReference type="PANTHER" id="PTHR43649">
    <property type="entry name" value="ARABINOSE-BINDING PROTEIN-RELATED"/>
    <property type="match status" value="1"/>
</dbReference>
<evidence type="ECO:0000313" key="8">
    <source>
        <dbReference type="EMBL" id="ANE48696.1"/>
    </source>
</evidence>
<keyword evidence="5" id="KW-0449">Lipoprotein</keyword>
<evidence type="ECO:0000256" key="1">
    <source>
        <dbReference type="ARBA" id="ARBA00022475"/>
    </source>
</evidence>
<evidence type="ECO:0000256" key="7">
    <source>
        <dbReference type="SAM" id="SignalP"/>
    </source>
</evidence>
<reference evidence="8 9" key="1">
    <citation type="submission" date="2015-01" db="EMBL/GenBank/DDBJ databases">
        <title>Paenibacillus swuensis/DY6/whole genome sequencing.</title>
        <authorList>
            <person name="Kim M.K."/>
            <person name="Srinivasan S."/>
            <person name="Lee J.-J."/>
        </authorList>
    </citation>
    <scope>NUCLEOTIDE SEQUENCE [LARGE SCALE GENOMIC DNA]</scope>
    <source>
        <strain evidence="8 9">DY6</strain>
    </source>
</reference>
<dbReference type="InterPro" id="IPR050490">
    <property type="entry name" value="Bact_solute-bd_prot1"/>
</dbReference>
<evidence type="ECO:0000256" key="4">
    <source>
        <dbReference type="ARBA" id="ARBA00023139"/>
    </source>
</evidence>